<dbReference type="GO" id="GO:0005886">
    <property type="term" value="C:plasma membrane"/>
    <property type="evidence" value="ECO:0007669"/>
    <property type="project" value="UniProtKB-SubCell"/>
</dbReference>
<keyword evidence="6 8" id="KW-1133">Transmembrane helix</keyword>
<evidence type="ECO:0000256" key="4">
    <source>
        <dbReference type="ARBA" id="ARBA00022519"/>
    </source>
</evidence>
<feature type="transmembrane region" description="Helical" evidence="8">
    <location>
        <begin position="241"/>
        <end position="274"/>
    </location>
</feature>
<dbReference type="InterPro" id="IPR001851">
    <property type="entry name" value="ABC_transp_permease"/>
</dbReference>
<evidence type="ECO:0000256" key="7">
    <source>
        <dbReference type="ARBA" id="ARBA00023136"/>
    </source>
</evidence>
<dbReference type="Pfam" id="PF02653">
    <property type="entry name" value="BPD_transp_2"/>
    <property type="match status" value="1"/>
</dbReference>
<keyword evidence="4" id="KW-0997">Cell inner membrane</keyword>
<dbReference type="AlphaFoldDB" id="A0A498D361"/>
<feature type="transmembrane region" description="Helical" evidence="8">
    <location>
        <begin position="207"/>
        <end position="229"/>
    </location>
</feature>
<evidence type="ECO:0000256" key="3">
    <source>
        <dbReference type="ARBA" id="ARBA00022475"/>
    </source>
</evidence>
<feature type="transmembrane region" description="Helical" evidence="8">
    <location>
        <begin position="286"/>
        <end position="309"/>
    </location>
</feature>
<feature type="transmembrane region" description="Helical" evidence="8">
    <location>
        <begin position="12"/>
        <end position="29"/>
    </location>
</feature>
<organism evidence="9 10">
    <name type="scientific">Anaerotruncus massiliensis</name>
    <name type="common">ex Liu et al. 2021</name>
    <dbReference type="NCBI Taxonomy" id="2321404"/>
    <lineage>
        <taxon>Bacteria</taxon>
        <taxon>Bacillati</taxon>
        <taxon>Bacillota</taxon>
        <taxon>Clostridia</taxon>
        <taxon>Eubacteriales</taxon>
        <taxon>Oscillospiraceae</taxon>
        <taxon>Anaerotruncus</taxon>
    </lineage>
</organism>
<evidence type="ECO:0000256" key="1">
    <source>
        <dbReference type="ARBA" id="ARBA00004651"/>
    </source>
</evidence>
<reference evidence="9 10" key="1">
    <citation type="submission" date="2018-10" db="EMBL/GenBank/DDBJ databases">
        <title>Anaerotruncus faecis sp. nov., isolated from human feces.</title>
        <authorList>
            <person name="Wang Y.-J."/>
        </authorList>
    </citation>
    <scope>NUCLEOTIDE SEQUENCE [LARGE SCALE GENOMIC DNA]</scope>
    <source>
        <strain evidence="9 10">22A2-44</strain>
    </source>
</reference>
<evidence type="ECO:0000256" key="6">
    <source>
        <dbReference type="ARBA" id="ARBA00022989"/>
    </source>
</evidence>
<keyword evidence="5 8" id="KW-0812">Transmembrane</keyword>
<evidence type="ECO:0000256" key="2">
    <source>
        <dbReference type="ARBA" id="ARBA00022448"/>
    </source>
</evidence>
<evidence type="ECO:0000256" key="5">
    <source>
        <dbReference type="ARBA" id="ARBA00022692"/>
    </source>
</evidence>
<evidence type="ECO:0000313" key="9">
    <source>
        <dbReference type="EMBL" id="RLL13597.1"/>
    </source>
</evidence>
<dbReference type="GO" id="GO:0022857">
    <property type="term" value="F:transmembrane transporter activity"/>
    <property type="evidence" value="ECO:0007669"/>
    <property type="project" value="InterPro"/>
</dbReference>
<dbReference type="EMBL" id="RCHT01000003">
    <property type="protein sequence ID" value="RLL13597.1"/>
    <property type="molecule type" value="Genomic_DNA"/>
</dbReference>
<proteinExistence type="predicted"/>
<protein>
    <submittedName>
        <fullName evidence="9">ABC transporter permease</fullName>
    </submittedName>
</protein>
<evidence type="ECO:0000313" key="10">
    <source>
        <dbReference type="Proteomes" id="UP000276301"/>
    </source>
</evidence>
<accession>A0A498D361</accession>
<sequence length="333" mass="35740">MKKKLQINFGELGILYALLIFWLILIAFSPNFRNISAFQNIVREASFTGICGVGMTFVIISGDLDLSVASQVALCSCVLTLLLPKMGVFPSVILILLLGAVLGTFNGVLIAKMKIPAFIATLAMMFGYRALAQIVNATPVVVENRLFKLMSTSYLAGIPVPFIVMIICGVIGTVILRKTALGRHTLAIGNSHEAARIAGISIPRTQILIYLMVGLFTAAASIMITSYLGSSNYGMKDGFEFTVISAVVLGGTALVGGKGSIFTTAVAAIFLATIKSGMDAFQIQSYMQRIIEGVILIFAFSINGIRAYVNDFLVKSRSRRELDERRRGSAAGA</sequence>
<keyword evidence="10" id="KW-1185">Reference proteome</keyword>
<evidence type="ECO:0000256" key="8">
    <source>
        <dbReference type="SAM" id="Phobius"/>
    </source>
</evidence>
<feature type="transmembrane region" description="Helical" evidence="8">
    <location>
        <begin position="117"/>
        <end position="135"/>
    </location>
</feature>
<feature type="transmembrane region" description="Helical" evidence="8">
    <location>
        <begin position="155"/>
        <end position="176"/>
    </location>
</feature>
<dbReference type="PANTHER" id="PTHR32196">
    <property type="entry name" value="ABC TRANSPORTER PERMEASE PROTEIN YPHD-RELATED-RELATED"/>
    <property type="match status" value="1"/>
</dbReference>
<comment type="subcellular location">
    <subcellularLocation>
        <location evidence="1">Cell membrane</location>
        <topology evidence="1">Multi-pass membrane protein</topology>
    </subcellularLocation>
</comment>
<dbReference type="PANTHER" id="PTHR32196:SF21">
    <property type="entry name" value="ABC TRANSPORTER PERMEASE PROTEIN YPHD-RELATED"/>
    <property type="match status" value="1"/>
</dbReference>
<gene>
    <name evidence="9" type="ORF">D4A47_03790</name>
</gene>
<feature type="transmembrane region" description="Helical" evidence="8">
    <location>
        <begin position="89"/>
        <end position="110"/>
    </location>
</feature>
<name>A0A498D361_9FIRM</name>
<comment type="caution">
    <text evidence="9">The sequence shown here is derived from an EMBL/GenBank/DDBJ whole genome shotgun (WGS) entry which is preliminary data.</text>
</comment>
<keyword evidence="2" id="KW-0813">Transport</keyword>
<dbReference type="Proteomes" id="UP000276301">
    <property type="component" value="Unassembled WGS sequence"/>
</dbReference>
<dbReference type="RefSeq" id="WP_101550342.1">
    <property type="nucleotide sequence ID" value="NZ_DBFBJK010000351.1"/>
</dbReference>
<dbReference type="CDD" id="cd06579">
    <property type="entry name" value="TM_PBP1_transp_AraH_like"/>
    <property type="match status" value="1"/>
</dbReference>
<keyword evidence="3" id="KW-1003">Cell membrane</keyword>
<keyword evidence="7 8" id="KW-0472">Membrane</keyword>